<accession>A0ABD1DD72</accession>
<dbReference type="EMBL" id="JBEHCU010006254">
    <property type="protein sequence ID" value="KAL1397546.1"/>
    <property type="molecule type" value="Genomic_DNA"/>
</dbReference>
<evidence type="ECO:0000313" key="2">
    <source>
        <dbReference type="Proteomes" id="UP001562425"/>
    </source>
</evidence>
<sequence length="135" mass="15616">MAQINANNLELVLDVYDDGTIEVAPPGEQLIGHHRRHNTNQHHHHPVVECCSELSCQPPVEKLFERLPEENVLEVSSSDESEPELVEVACPCRCDGCHGRCHRKVAREEEEQQHRMRKHFERLVQMARVCQERLP</sequence>
<protein>
    <submittedName>
        <fullName evidence="1">Uncharacterized protein</fullName>
    </submittedName>
</protein>
<proteinExistence type="predicted"/>
<keyword evidence="2" id="KW-1185">Reference proteome</keyword>
<dbReference type="AlphaFoldDB" id="A0ABD1DD72"/>
<comment type="caution">
    <text evidence="1">The sequence shown here is derived from an EMBL/GenBank/DDBJ whole genome shotgun (WGS) entry which is preliminary data.</text>
</comment>
<dbReference type="Proteomes" id="UP001562425">
    <property type="component" value="Unassembled WGS sequence"/>
</dbReference>
<name>A0ABD1DD72_CULPP</name>
<evidence type="ECO:0000313" key="1">
    <source>
        <dbReference type="EMBL" id="KAL1397546.1"/>
    </source>
</evidence>
<gene>
    <name evidence="1" type="ORF">pipiens_002508</name>
</gene>
<reference evidence="1 2" key="1">
    <citation type="submission" date="2024-05" db="EMBL/GenBank/DDBJ databases">
        <title>Culex pipiens pipiens assembly and annotation.</title>
        <authorList>
            <person name="Alout H."/>
            <person name="Durand T."/>
        </authorList>
    </citation>
    <scope>NUCLEOTIDE SEQUENCE [LARGE SCALE GENOMIC DNA]</scope>
    <source>
        <strain evidence="1">HA-2024</strain>
        <tissue evidence="1">Whole body</tissue>
    </source>
</reference>
<organism evidence="1 2">
    <name type="scientific">Culex pipiens pipiens</name>
    <name type="common">Northern house mosquito</name>
    <dbReference type="NCBI Taxonomy" id="38569"/>
    <lineage>
        <taxon>Eukaryota</taxon>
        <taxon>Metazoa</taxon>
        <taxon>Ecdysozoa</taxon>
        <taxon>Arthropoda</taxon>
        <taxon>Hexapoda</taxon>
        <taxon>Insecta</taxon>
        <taxon>Pterygota</taxon>
        <taxon>Neoptera</taxon>
        <taxon>Endopterygota</taxon>
        <taxon>Diptera</taxon>
        <taxon>Nematocera</taxon>
        <taxon>Culicoidea</taxon>
        <taxon>Culicidae</taxon>
        <taxon>Culicinae</taxon>
        <taxon>Culicini</taxon>
        <taxon>Culex</taxon>
        <taxon>Culex</taxon>
    </lineage>
</organism>